<dbReference type="InterPro" id="IPR021133">
    <property type="entry name" value="HEAT_type_2"/>
</dbReference>
<dbReference type="PROSITE" id="PS50011">
    <property type="entry name" value="PROTEIN_KINASE_DOM"/>
    <property type="match status" value="1"/>
</dbReference>
<dbReference type="InterPro" id="IPR011009">
    <property type="entry name" value="Kinase-like_dom_sf"/>
</dbReference>
<dbReference type="PaxDb" id="2903-EOD33965"/>
<keyword evidence="1" id="KW-0808">Transferase</keyword>
<feature type="region of interest" description="Disordered" evidence="5">
    <location>
        <begin position="955"/>
        <end position="992"/>
    </location>
</feature>
<dbReference type="Gene3D" id="1.10.510.10">
    <property type="entry name" value="Transferase(Phosphotransferase) domain 1"/>
    <property type="match status" value="1"/>
</dbReference>
<dbReference type="SUPFAM" id="SSF48371">
    <property type="entry name" value="ARM repeat"/>
    <property type="match status" value="1"/>
</dbReference>
<dbReference type="InterPro" id="IPR011989">
    <property type="entry name" value="ARM-like"/>
</dbReference>
<keyword evidence="1" id="KW-0723">Serine/threonine-protein kinase</keyword>
<keyword evidence="8" id="KW-1185">Reference proteome</keyword>
<accession>A0A0D3KDY0</accession>
<dbReference type="STRING" id="2903.R1F509"/>
<dbReference type="Pfam" id="PF22956">
    <property type="entry name" value="VPS15-like_hel"/>
    <property type="match status" value="1"/>
</dbReference>
<dbReference type="KEGG" id="ehx:EMIHUDRAFT_229068"/>
<dbReference type="AlphaFoldDB" id="A0A0D3KDY0"/>
<dbReference type="GO" id="GO:0006623">
    <property type="term" value="P:protein targeting to vacuole"/>
    <property type="evidence" value="ECO:0007669"/>
    <property type="project" value="TreeGrafter"/>
</dbReference>
<dbReference type="eggNOG" id="KOG1240">
    <property type="taxonomic scope" value="Eukaryota"/>
</dbReference>
<dbReference type="Gene3D" id="2.130.10.10">
    <property type="entry name" value="YVTN repeat-like/Quinoprotein amine dehydrogenase"/>
    <property type="match status" value="1"/>
</dbReference>
<keyword evidence="2" id="KW-0853">WD repeat</keyword>
<dbReference type="Pfam" id="PF00069">
    <property type="entry name" value="Pkinase"/>
    <property type="match status" value="1"/>
</dbReference>
<dbReference type="HOGENOM" id="CLU_294829_0_0_1"/>
<dbReference type="SUPFAM" id="SSF50998">
    <property type="entry name" value="Quinoprotein alcohol dehydrogenase-like"/>
    <property type="match status" value="1"/>
</dbReference>
<reference evidence="7" key="2">
    <citation type="submission" date="2024-10" db="UniProtKB">
        <authorList>
            <consortium name="EnsemblProtists"/>
        </authorList>
    </citation>
    <scope>IDENTIFICATION</scope>
</reference>
<dbReference type="GO" id="GO:0045324">
    <property type="term" value="P:late endosome to vacuole transport"/>
    <property type="evidence" value="ECO:0007669"/>
    <property type="project" value="InterPro"/>
</dbReference>
<evidence type="ECO:0000313" key="8">
    <source>
        <dbReference type="Proteomes" id="UP000013827"/>
    </source>
</evidence>
<keyword evidence="1" id="KW-0418">Kinase</keyword>
<dbReference type="RefSeq" id="XP_005786394.1">
    <property type="nucleotide sequence ID" value="XM_005786337.1"/>
</dbReference>
<feature type="repeat" description="HEAT" evidence="4">
    <location>
        <begin position="467"/>
        <end position="505"/>
    </location>
</feature>
<dbReference type="Proteomes" id="UP000013827">
    <property type="component" value="Unassembled WGS sequence"/>
</dbReference>
<organism evidence="7 8">
    <name type="scientific">Emiliania huxleyi (strain CCMP1516)</name>
    <dbReference type="NCBI Taxonomy" id="280463"/>
    <lineage>
        <taxon>Eukaryota</taxon>
        <taxon>Haptista</taxon>
        <taxon>Haptophyta</taxon>
        <taxon>Prymnesiophyceae</taxon>
        <taxon>Isochrysidales</taxon>
        <taxon>Noelaerhabdaceae</taxon>
        <taxon>Emiliania</taxon>
    </lineage>
</organism>
<proteinExistence type="predicted"/>
<dbReference type="EnsemblProtists" id="EOD33965">
    <property type="protein sequence ID" value="EOD33965"/>
    <property type="gene ID" value="EMIHUDRAFT_229068"/>
</dbReference>
<dbReference type="SMART" id="SM00220">
    <property type="entry name" value="S_TKc"/>
    <property type="match status" value="1"/>
</dbReference>
<name>A0A0D3KDY0_EMIH1</name>
<dbReference type="InterPro" id="IPR016024">
    <property type="entry name" value="ARM-type_fold"/>
</dbReference>
<dbReference type="InterPro" id="IPR015943">
    <property type="entry name" value="WD40/YVTN_repeat-like_dom_sf"/>
</dbReference>
<reference evidence="8" key="1">
    <citation type="journal article" date="2013" name="Nature">
        <title>Pan genome of the phytoplankton Emiliania underpins its global distribution.</title>
        <authorList>
            <person name="Read B.A."/>
            <person name="Kegel J."/>
            <person name="Klute M.J."/>
            <person name="Kuo A."/>
            <person name="Lefebvre S.C."/>
            <person name="Maumus F."/>
            <person name="Mayer C."/>
            <person name="Miller J."/>
            <person name="Monier A."/>
            <person name="Salamov A."/>
            <person name="Young J."/>
            <person name="Aguilar M."/>
            <person name="Claverie J.M."/>
            <person name="Frickenhaus S."/>
            <person name="Gonzalez K."/>
            <person name="Herman E.K."/>
            <person name="Lin Y.C."/>
            <person name="Napier J."/>
            <person name="Ogata H."/>
            <person name="Sarno A.F."/>
            <person name="Shmutz J."/>
            <person name="Schroeder D."/>
            <person name="de Vargas C."/>
            <person name="Verret F."/>
            <person name="von Dassow P."/>
            <person name="Valentin K."/>
            <person name="Van de Peer Y."/>
            <person name="Wheeler G."/>
            <person name="Dacks J.B."/>
            <person name="Delwiche C.F."/>
            <person name="Dyhrman S.T."/>
            <person name="Glockner G."/>
            <person name="John U."/>
            <person name="Richards T."/>
            <person name="Worden A.Z."/>
            <person name="Zhang X."/>
            <person name="Grigoriev I.V."/>
            <person name="Allen A.E."/>
            <person name="Bidle K."/>
            <person name="Borodovsky M."/>
            <person name="Bowler C."/>
            <person name="Brownlee C."/>
            <person name="Cock J.M."/>
            <person name="Elias M."/>
            <person name="Gladyshev V.N."/>
            <person name="Groth M."/>
            <person name="Guda C."/>
            <person name="Hadaegh A."/>
            <person name="Iglesias-Rodriguez M.D."/>
            <person name="Jenkins J."/>
            <person name="Jones B.M."/>
            <person name="Lawson T."/>
            <person name="Leese F."/>
            <person name="Lindquist E."/>
            <person name="Lobanov A."/>
            <person name="Lomsadze A."/>
            <person name="Malik S.B."/>
            <person name="Marsh M.E."/>
            <person name="Mackinder L."/>
            <person name="Mock T."/>
            <person name="Mueller-Roeber B."/>
            <person name="Pagarete A."/>
            <person name="Parker M."/>
            <person name="Probert I."/>
            <person name="Quesneville H."/>
            <person name="Raines C."/>
            <person name="Rensing S.A."/>
            <person name="Riano-Pachon D.M."/>
            <person name="Richier S."/>
            <person name="Rokitta S."/>
            <person name="Shiraiwa Y."/>
            <person name="Soanes D.M."/>
            <person name="van der Giezen M."/>
            <person name="Wahlund T.M."/>
            <person name="Williams B."/>
            <person name="Wilson W."/>
            <person name="Wolfe G."/>
            <person name="Wurch L.L."/>
        </authorList>
    </citation>
    <scope>NUCLEOTIDE SEQUENCE</scope>
</reference>
<feature type="compositionally biased region" description="Gly residues" evidence="5">
    <location>
        <begin position="959"/>
        <end position="973"/>
    </location>
</feature>
<dbReference type="GeneID" id="17279236"/>
<evidence type="ECO:0000256" key="5">
    <source>
        <dbReference type="SAM" id="MobiDB-lite"/>
    </source>
</evidence>
<dbReference type="GO" id="GO:0004674">
    <property type="term" value="F:protein serine/threonine kinase activity"/>
    <property type="evidence" value="ECO:0007669"/>
    <property type="project" value="UniProtKB-KW"/>
</dbReference>
<evidence type="ECO:0000259" key="6">
    <source>
        <dbReference type="PROSITE" id="PS50011"/>
    </source>
</evidence>
<dbReference type="InterPro" id="IPR045162">
    <property type="entry name" value="Vps15-like"/>
</dbReference>
<dbReference type="PROSITE" id="PS00108">
    <property type="entry name" value="PROTEIN_KINASE_ST"/>
    <property type="match status" value="1"/>
</dbReference>
<evidence type="ECO:0000256" key="4">
    <source>
        <dbReference type="PROSITE-ProRule" id="PRU00103"/>
    </source>
</evidence>
<dbReference type="InterPro" id="IPR055231">
    <property type="entry name" value="2AA_helical"/>
</dbReference>
<dbReference type="GO" id="GO:0005524">
    <property type="term" value="F:ATP binding"/>
    <property type="evidence" value="ECO:0007669"/>
    <property type="project" value="InterPro"/>
</dbReference>
<protein>
    <recommendedName>
        <fullName evidence="6">Protein kinase domain-containing protein</fullName>
    </recommendedName>
</protein>
<evidence type="ECO:0000256" key="1">
    <source>
        <dbReference type="ARBA" id="ARBA00022527"/>
    </source>
</evidence>
<dbReference type="GO" id="GO:0034272">
    <property type="term" value="C:phosphatidylinositol 3-kinase complex, class III, type II"/>
    <property type="evidence" value="ECO:0007669"/>
    <property type="project" value="TreeGrafter"/>
</dbReference>
<dbReference type="Gene3D" id="1.25.10.10">
    <property type="entry name" value="Leucine-rich Repeat Variant"/>
    <property type="match status" value="1"/>
</dbReference>
<keyword evidence="3" id="KW-0677">Repeat</keyword>
<evidence type="ECO:0000256" key="2">
    <source>
        <dbReference type="ARBA" id="ARBA00022574"/>
    </source>
</evidence>
<dbReference type="GO" id="GO:0071561">
    <property type="term" value="C:nucleus-vacuole junction"/>
    <property type="evidence" value="ECO:0007669"/>
    <property type="project" value="TreeGrafter"/>
</dbReference>
<evidence type="ECO:0000313" key="7">
    <source>
        <dbReference type="EnsemblProtists" id="EOD33965"/>
    </source>
</evidence>
<sequence>MGNQLGSVQPDYNNLPELQQLAFVERLGGGRFLKTLKYAMSVGGSGAPAQLLAVKVYFKRTPNEKLAPYLEMLTEVRARLSAEAAPNVMPFRWFRETTHVAYLARQYLHSTLLERAATPPFLSHDEKLWVAFQLLSALSQCHAAGVVHGDIKGENVLLTSGHWVLLTDLGNFKPALLPVDDPADFSFYFDGGGTRRSCYLAPERFAEAPLASHPAAQAGVLCSGRAVTESMTSEGAGELRALLQRVSPPPLADTLLRMVALSPEERPTAAECLSSLRGCVLPEAFYSFAHGFFGQLRLLDHERQAAEVCDQYASLIARLGPKGTRCGEGEAGGDDSAEPPPAHADGAAAYLLRPVLAAASSLVIAIAPATACVRNVRSPSLLLRLLRTLLRLALSCADAVRTQRVLPYFVVSLSNPLPSPSDTRLMPDYVLPAVSRCATDPEPLRQLLFDTTQLALFLRRQNTNDMLLPLLITLLNDREPSLRAAFFESVGGVCAFVGRASLQAFVLPCALSDVDEMVVCAALDSLSRLAERRRLAAPHGTVCEKVAPLLCHPNAWVRHGALGFVSRLEPHFSAAEVYTAVRPLLRPFLSQPLLSLSAPSLSAALREPASRLGYDRALASAAEAADPPGGESRERSASFGAYAVGGAIEQLLREETAGAELGSDRELGVIAEAPPGDSTADSLLAKVRMWETANSAMLQLAGGGGGGELRDFRSLSRRALERERDHAAAAASHPLPRQAEARGMAVCAGGRDVALATAGAEGGGESIADGSVRAVDPRTGGEAHEQRLGLLQSWVAGGGGAWLAAGSSTGHARGAGARAARHVALWDVRYSLRLSSWREPARGRILSMAYASQPAAPAGSAAAGPLLLLGGASGAHGGASTPTDGSRGVRALLSSCDGSSMLTASTDMAVRCWRPRLPAGGHNCITLGGGADGAAQPSASARVLPSGALVLAEAASPDGAGGGGASEADGGGTATPLPSSHTPAGEAGPLGGGSGECHAAITALVYCATQQPGLLIAGSLDGIVHVWR</sequence>
<dbReference type="GO" id="GO:0005770">
    <property type="term" value="C:late endosome"/>
    <property type="evidence" value="ECO:0007669"/>
    <property type="project" value="TreeGrafter"/>
</dbReference>
<dbReference type="PROSITE" id="PS50077">
    <property type="entry name" value="HEAT_REPEAT"/>
    <property type="match status" value="1"/>
</dbReference>
<dbReference type="InterPro" id="IPR000719">
    <property type="entry name" value="Prot_kinase_dom"/>
</dbReference>
<dbReference type="PANTHER" id="PTHR17583:SF0">
    <property type="entry name" value="PHOSPHOINOSITIDE 3-KINASE REGULATORY SUBUNIT 4"/>
    <property type="match status" value="1"/>
</dbReference>
<dbReference type="PANTHER" id="PTHR17583">
    <property type="entry name" value="PHOSPHOINOSITIDE 3-KINASE REGULATORY SUBUNIT 4"/>
    <property type="match status" value="1"/>
</dbReference>
<dbReference type="GO" id="GO:0016236">
    <property type="term" value="P:macroautophagy"/>
    <property type="evidence" value="ECO:0007669"/>
    <property type="project" value="InterPro"/>
</dbReference>
<dbReference type="GO" id="GO:0034271">
    <property type="term" value="C:phosphatidylinositol 3-kinase complex, class III, type I"/>
    <property type="evidence" value="ECO:0007669"/>
    <property type="project" value="TreeGrafter"/>
</dbReference>
<dbReference type="InterPro" id="IPR011047">
    <property type="entry name" value="Quinoprotein_ADH-like_sf"/>
</dbReference>
<feature type="domain" description="Protein kinase" evidence="6">
    <location>
        <begin position="21"/>
        <end position="293"/>
    </location>
</feature>
<dbReference type="SUPFAM" id="SSF56112">
    <property type="entry name" value="Protein kinase-like (PK-like)"/>
    <property type="match status" value="1"/>
</dbReference>
<dbReference type="InterPro" id="IPR008271">
    <property type="entry name" value="Ser/Thr_kinase_AS"/>
</dbReference>
<evidence type="ECO:0000256" key="3">
    <source>
        <dbReference type="ARBA" id="ARBA00022737"/>
    </source>
</evidence>